<organism evidence="1 2">
    <name type="scientific">Kingdonia uniflora</name>
    <dbReference type="NCBI Taxonomy" id="39325"/>
    <lineage>
        <taxon>Eukaryota</taxon>
        <taxon>Viridiplantae</taxon>
        <taxon>Streptophyta</taxon>
        <taxon>Embryophyta</taxon>
        <taxon>Tracheophyta</taxon>
        <taxon>Spermatophyta</taxon>
        <taxon>Magnoliopsida</taxon>
        <taxon>Ranunculales</taxon>
        <taxon>Circaeasteraceae</taxon>
        <taxon>Kingdonia</taxon>
    </lineage>
</organism>
<comment type="caution">
    <text evidence="1">The sequence shown here is derived from an EMBL/GenBank/DDBJ whole genome shotgun (WGS) entry which is preliminary data.</text>
</comment>
<reference evidence="1 2" key="1">
    <citation type="journal article" date="2020" name="IScience">
        <title>Genome Sequencing of the Endangered Kingdonia uniflora (Circaeasteraceae, Ranunculales) Reveals Potential Mechanisms of Evolutionary Specialization.</title>
        <authorList>
            <person name="Sun Y."/>
            <person name="Deng T."/>
            <person name="Zhang A."/>
            <person name="Moore M.J."/>
            <person name="Landis J.B."/>
            <person name="Lin N."/>
            <person name="Zhang H."/>
            <person name="Zhang X."/>
            <person name="Huang J."/>
            <person name="Zhang X."/>
            <person name="Sun H."/>
            <person name="Wang H."/>
        </authorList>
    </citation>
    <scope>NUCLEOTIDE SEQUENCE [LARGE SCALE GENOMIC DNA]</scope>
    <source>
        <strain evidence="1">TB1705</strain>
        <tissue evidence="1">Leaf</tissue>
    </source>
</reference>
<proteinExistence type="predicted"/>
<dbReference type="EMBL" id="JACGCM010000938">
    <property type="protein sequence ID" value="KAF6164282.1"/>
    <property type="molecule type" value="Genomic_DNA"/>
</dbReference>
<gene>
    <name evidence="1" type="ORF">GIB67_010252</name>
</gene>
<dbReference type="PANTHER" id="PTHR33052">
    <property type="entry name" value="DUF4228 DOMAIN PROTEIN-RELATED"/>
    <property type="match status" value="1"/>
</dbReference>
<protein>
    <submittedName>
        <fullName evidence="1">Uncharacterized protein</fullName>
    </submittedName>
</protein>
<dbReference type="OrthoDB" id="1922322at2759"/>
<dbReference type="InterPro" id="IPR025322">
    <property type="entry name" value="PADRE_dom"/>
</dbReference>
<evidence type="ECO:0000313" key="2">
    <source>
        <dbReference type="Proteomes" id="UP000541444"/>
    </source>
</evidence>
<dbReference type="AlphaFoldDB" id="A0A7J7NBE0"/>
<name>A0A7J7NBE0_9MAGN</name>
<keyword evidence="2" id="KW-1185">Reference proteome</keyword>
<dbReference type="Proteomes" id="UP000541444">
    <property type="component" value="Unassembled WGS sequence"/>
</dbReference>
<accession>A0A7J7NBE0</accession>
<sequence length="160" mass="17493">MGNYVSCTLSNNTGKHSKGAKVVLPNGDIRQFDDPIKAAEIMLDIPNHFLVNTKSMKIGWRFMALNADEDLEMGNVYVMFVMKRVNSVITAADMGALFVTANAVSKKGSGSAARVTPEATVNLDDVEDVLSVLEFEHRVSMGRSRKPALETIIEESISSR</sequence>
<evidence type="ECO:0000313" key="1">
    <source>
        <dbReference type="EMBL" id="KAF6164282.1"/>
    </source>
</evidence>
<dbReference type="Pfam" id="PF14009">
    <property type="entry name" value="PADRE"/>
    <property type="match status" value="1"/>
</dbReference>